<proteinExistence type="predicted"/>
<dbReference type="Proteomes" id="UP000800092">
    <property type="component" value="Unassembled WGS sequence"/>
</dbReference>
<dbReference type="Gene3D" id="1.25.40.10">
    <property type="entry name" value="Tetratricopeptide repeat domain"/>
    <property type="match status" value="1"/>
</dbReference>
<keyword evidence="3" id="KW-1185">Reference proteome</keyword>
<dbReference type="InterPro" id="IPR011990">
    <property type="entry name" value="TPR-like_helical_dom_sf"/>
</dbReference>
<gene>
    <name evidence="2" type="ORF">EV356DRAFT_577909</name>
</gene>
<organism evidence="2 3">
    <name type="scientific">Viridothelium virens</name>
    <name type="common">Speckled blister lichen</name>
    <name type="synonym">Trypethelium virens</name>
    <dbReference type="NCBI Taxonomy" id="1048519"/>
    <lineage>
        <taxon>Eukaryota</taxon>
        <taxon>Fungi</taxon>
        <taxon>Dikarya</taxon>
        <taxon>Ascomycota</taxon>
        <taxon>Pezizomycotina</taxon>
        <taxon>Dothideomycetes</taxon>
        <taxon>Dothideomycetes incertae sedis</taxon>
        <taxon>Trypetheliales</taxon>
        <taxon>Trypetheliaceae</taxon>
        <taxon>Viridothelium</taxon>
    </lineage>
</organism>
<protein>
    <recommendedName>
        <fullName evidence="1">Clr5 domain-containing protein</fullName>
    </recommendedName>
</protein>
<dbReference type="AlphaFoldDB" id="A0A6A6H4K6"/>
<dbReference type="InterPro" id="IPR025676">
    <property type="entry name" value="Clr5_dom"/>
</dbReference>
<dbReference type="Pfam" id="PF14420">
    <property type="entry name" value="Clr5"/>
    <property type="match status" value="1"/>
</dbReference>
<dbReference type="EMBL" id="ML991810">
    <property type="protein sequence ID" value="KAF2233026.1"/>
    <property type="molecule type" value="Genomic_DNA"/>
</dbReference>
<evidence type="ECO:0000313" key="2">
    <source>
        <dbReference type="EMBL" id="KAF2233026.1"/>
    </source>
</evidence>
<evidence type="ECO:0000313" key="3">
    <source>
        <dbReference type="Proteomes" id="UP000800092"/>
    </source>
</evidence>
<dbReference type="OrthoDB" id="5986190at2759"/>
<name>A0A6A6H4K6_VIRVR</name>
<dbReference type="PANTHER" id="PTHR38788">
    <property type="entry name" value="CLR5 DOMAIN-CONTAINING PROTEIN"/>
    <property type="match status" value="1"/>
</dbReference>
<evidence type="ECO:0000259" key="1">
    <source>
        <dbReference type="Pfam" id="PF14420"/>
    </source>
</evidence>
<sequence length="517" mass="58274">MSSPNQIKSRLFGGIPIQLASSNAAQVSSATWANPGDWHGHKQTIKRLWIDEDRPLKDVMAVMEKDYGLKGTAKMYRSRIKSWGLDNKNNRENNMKTIVRKKLQRDAVGKRSVFFVKGRKVNSDEIVRYCKRKGIDPDSAIDFIEGCPSTPPGITCATPHNSPSPVSLGSSSSNAMPVILQPPEKLLIPEHIFRSIKDYVNGAVDSGLWHDDGLGNCLSTRASSIFSDVPRPFCDAMSTAKELMQSRSFPEMRYMLSKAFDACTPIAKGQNPHSMTRLLMEEPRFINYGDSMLVDMIRKHMAALSIRLLGPGHGWSRIFHFLEQVELEKISFSAVIENCLASLADIFNQNNLFDLSAVDVRLVCLRISPNPGGLQRLEDQLRDRLVRMAASHSEDFSYQKTLYRLGTVMRMREKYEVAITMFEEISTHAAGTGQGHWEIRSLEQQAILHKHMYNETSAEEKIRQSLAKSVHLLGSGDALSCWLKAEYEKWLREWNRHAEADELRAEFSASVVTDPAV</sequence>
<accession>A0A6A6H4K6</accession>
<reference evidence="2" key="1">
    <citation type="journal article" date="2020" name="Stud. Mycol.">
        <title>101 Dothideomycetes genomes: a test case for predicting lifestyles and emergence of pathogens.</title>
        <authorList>
            <person name="Haridas S."/>
            <person name="Albert R."/>
            <person name="Binder M."/>
            <person name="Bloem J."/>
            <person name="Labutti K."/>
            <person name="Salamov A."/>
            <person name="Andreopoulos B."/>
            <person name="Baker S."/>
            <person name="Barry K."/>
            <person name="Bills G."/>
            <person name="Bluhm B."/>
            <person name="Cannon C."/>
            <person name="Castanera R."/>
            <person name="Culley D."/>
            <person name="Daum C."/>
            <person name="Ezra D."/>
            <person name="Gonzalez J."/>
            <person name="Henrissat B."/>
            <person name="Kuo A."/>
            <person name="Liang C."/>
            <person name="Lipzen A."/>
            <person name="Lutzoni F."/>
            <person name="Magnuson J."/>
            <person name="Mondo S."/>
            <person name="Nolan M."/>
            <person name="Ohm R."/>
            <person name="Pangilinan J."/>
            <person name="Park H.-J."/>
            <person name="Ramirez L."/>
            <person name="Alfaro M."/>
            <person name="Sun H."/>
            <person name="Tritt A."/>
            <person name="Yoshinaga Y."/>
            <person name="Zwiers L.-H."/>
            <person name="Turgeon B."/>
            <person name="Goodwin S."/>
            <person name="Spatafora J."/>
            <person name="Crous P."/>
            <person name="Grigoriev I."/>
        </authorList>
    </citation>
    <scope>NUCLEOTIDE SEQUENCE</scope>
    <source>
        <strain evidence="2">Tuck. ex Michener</strain>
    </source>
</reference>
<dbReference type="PANTHER" id="PTHR38788:SF3">
    <property type="entry name" value="CLR5 DOMAIN-CONTAINING PROTEIN"/>
    <property type="match status" value="1"/>
</dbReference>
<feature type="domain" description="Clr5" evidence="1">
    <location>
        <begin position="36"/>
        <end position="86"/>
    </location>
</feature>